<name>A0ACC3CG81_PYRYE</name>
<evidence type="ECO:0000313" key="1">
    <source>
        <dbReference type="EMBL" id="KAK1868944.1"/>
    </source>
</evidence>
<evidence type="ECO:0000313" key="2">
    <source>
        <dbReference type="Proteomes" id="UP000798662"/>
    </source>
</evidence>
<keyword evidence="2" id="KW-1185">Reference proteome</keyword>
<proteinExistence type="predicted"/>
<gene>
    <name evidence="1" type="ORF">I4F81_011426</name>
</gene>
<comment type="caution">
    <text evidence="1">The sequence shown here is derived from an EMBL/GenBank/DDBJ whole genome shotgun (WGS) entry which is preliminary data.</text>
</comment>
<protein>
    <submittedName>
        <fullName evidence="1">Uncharacterized protein</fullName>
    </submittedName>
</protein>
<dbReference type="Proteomes" id="UP000798662">
    <property type="component" value="Chromosome 3"/>
</dbReference>
<accession>A0ACC3CG81</accession>
<dbReference type="EMBL" id="CM020620">
    <property type="protein sequence ID" value="KAK1868944.1"/>
    <property type="molecule type" value="Genomic_DNA"/>
</dbReference>
<sequence length="527" mass="53855">MGGCVAPPADKRLACLLAPLPLPHHAQASRSACTPPRDGSAAATTVPPGEVPHRGRAVYVGAFGAAALANPHTALDDHLWALAAYLAACGGTVGGEGTQPPLWLVFGGLPKRAAAMDLEAPMDTPTAAASWATAAALTLAAYVVPRERVFFADDLGGRPRCFDGGVYTLHTGGEGGRGDHSAFRGMSYHAWHPDAEPPEVDKAAGGGVPAGAPVPPAAAANATATDADGVAPGPLLARLRGMRRVAVAALPAGLSRSSFGEQVRAFAAADVVVAPQGAGLVNLVAARPGTRVVAVWPCCWEGGDLDDPATTAGSWMAAVAPLLRVHLSYIKCAELDGPSGSRLAALTVEERQTPGWVCHWGHPRFSPPRFVTPVVPTLEALSAAIDAIRSGDGDDTDDDAPRGSPATAKHANAKADAKEQTRGGLSPGPAFARLVAAYEATWAPPPPDAAASTRRSGAGGLLATPLRWLFGDRAALVGVAVATLVGVTALFAAVSPRWLFVAARTGPTTVAWRLLLPDSTRIRSTGQ</sequence>
<organism evidence="1 2">
    <name type="scientific">Pyropia yezoensis</name>
    <name type="common">Susabi-nori</name>
    <name type="synonym">Porphyra yezoensis</name>
    <dbReference type="NCBI Taxonomy" id="2788"/>
    <lineage>
        <taxon>Eukaryota</taxon>
        <taxon>Rhodophyta</taxon>
        <taxon>Bangiophyceae</taxon>
        <taxon>Bangiales</taxon>
        <taxon>Bangiaceae</taxon>
        <taxon>Pyropia</taxon>
    </lineage>
</organism>
<reference evidence="1" key="1">
    <citation type="submission" date="2019-11" db="EMBL/GenBank/DDBJ databases">
        <title>Nori genome reveals adaptations in red seaweeds to the harsh intertidal environment.</title>
        <authorList>
            <person name="Wang D."/>
            <person name="Mao Y."/>
        </authorList>
    </citation>
    <scope>NUCLEOTIDE SEQUENCE</scope>
    <source>
        <tissue evidence="1">Gametophyte</tissue>
    </source>
</reference>